<dbReference type="InterPro" id="IPR056924">
    <property type="entry name" value="SH3_Tf2-1"/>
</dbReference>
<dbReference type="Proteomes" id="UP001172457">
    <property type="component" value="Chromosome 7"/>
</dbReference>
<evidence type="ECO:0000259" key="1">
    <source>
        <dbReference type="Pfam" id="PF17921"/>
    </source>
</evidence>
<evidence type="ECO:0000259" key="2">
    <source>
        <dbReference type="Pfam" id="PF24626"/>
    </source>
</evidence>
<keyword evidence="4" id="KW-1185">Reference proteome</keyword>
<evidence type="ECO:0000313" key="3">
    <source>
        <dbReference type="EMBL" id="KAJ9541974.1"/>
    </source>
</evidence>
<comment type="caution">
    <text evidence="3">The sequence shown here is derived from an EMBL/GenBank/DDBJ whole genome shotgun (WGS) entry which is preliminary data.</text>
</comment>
<dbReference type="PANTHER" id="PTHR46148">
    <property type="entry name" value="CHROMO DOMAIN-CONTAINING PROTEIN"/>
    <property type="match status" value="1"/>
</dbReference>
<organism evidence="3 4">
    <name type="scientific">Centaurea solstitialis</name>
    <name type="common">yellow star-thistle</name>
    <dbReference type="NCBI Taxonomy" id="347529"/>
    <lineage>
        <taxon>Eukaryota</taxon>
        <taxon>Viridiplantae</taxon>
        <taxon>Streptophyta</taxon>
        <taxon>Embryophyta</taxon>
        <taxon>Tracheophyta</taxon>
        <taxon>Spermatophyta</taxon>
        <taxon>Magnoliopsida</taxon>
        <taxon>eudicotyledons</taxon>
        <taxon>Gunneridae</taxon>
        <taxon>Pentapetalae</taxon>
        <taxon>asterids</taxon>
        <taxon>campanulids</taxon>
        <taxon>Asterales</taxon>
        <taxon>Asteraceae</taxon>
        <taxon>Carduoideae</taxon>
        <taxon>Cardueae</taxon>
        <taxon>Centaureinae</taxon>
        <taxon>Centaurea</taxon>
    </lineage>
</organism>
<reference evidence="3" key="1">
    <citation type="submission" date="2023-03" db="EMBL/GenBank/DDBJ databases">
        <title>Chromosome-scale reference genome and RAD-based genetic map of yellow starthistle (Centaurea solstitialis) reveal putative structural variation and QTLs associated with invader traits.</title>
        <authorList>
            <person name="Reatini B."/>
            <person name="Cang F.A."/>
            <person name="Jiang Q."/>
            <person name="Mckibben M.T.W."/>
            <person name="Barker M.S."/>
            <person name="Rieseberg L.H."/>
            <person name="Dlugosch K.M."/>
        </authorList>
    </citation>
    <scope>NUCLEOTIDE SEQUENCE</scope>
    <source>
        <strain evidence="3">CAN-66</strain>
        <tissue evidence="3">Leaf</tissue>
    </source>
</reference>
<evidence type="ECO:0000313" key="4">
    <source>
        <dbReference type="Proteomes" id="UP001172457"/>
    </source>
</evidence>
<dbReference type="Gene3D" id="1.10.340.70">
    <property type="match status" value="1"/>
</dbReference>
<dbReference type="AlphaFoldDB" id="A0AA38SHB0"/>
<dbReference type="Pfam" id="PF17921">
    <property type="entry name" value="Integrase_H2C2"/>
    <property type="match status" value="1"/>
</dbReference>
<protein>
    <recommendedName>
        <fullName evidence="5">Reverse transcriptase domain-containing protein</fullName>
    </recommendedName>
</protein>
<sequence>MEKETLHQLEKDFEVRSDGVLYFKDRVWMPKVDQLRSTIMDKPHQTKYSIHPGADKIYKGLKEHYWWPGMKKDIALYVSKCMTCAKVKAKHQNPSGLLQQPEIPKWKWKQISMDFVTKLPMTKMGHDSIWVSPWKGLLRFGKKGKLGPRFVGPFEILERIGPVSYKLNLPVELSVIHDTFHVSNLKKCLSKETVVLPLKEVQINEQLCITEDPIDILDREVKKLRRSKLSIVKVRWSSKHGLEYTWEREPFMKSKYPHLFAKESPGSGKK</sequence>
<dbReference type="InterPro" id="IPR041588">
    <property type="entry name" value="Integrase_H2C2"/>
</dbReference>
<feature type="domain" description="Tf2-1-like SH3-like" evidence="2">
    <location>
        <begin position="127"/>
        <end position="188"/>
    </location>
</feature>
<dbReference type="PANTHER" id="PTHR46148:SF59">
    <property type="entry name" value="NUCLEOTIDYLTRANSFERASE, RIBONUCLEASE H"/>
    <property type="match status" value="1"/>
</dbReference>
<name>A0AA38SHB0_9ASTR</name>
<dbReference type="EMBL" id="JARYMX010000007">
    <property type="protein sequence ID" value="KAJ9541974.1"/>
    <property type="molecule type" value="Genomic_DNA"/>
</dbReference>
<feature type="domain" description="Integrase zinc-binding" evidence="1">
    <location>
        <begin position="34"/>
        <end position="89"/>
    </location>
</feature>
<dbReference type="Pfam" id="PF24626">
    <property type="entry name" value="SH3_Tf2-1"/>
    <property type="match status" value="1"/>
</dbReference>
<accession>A0AA38SHB0</accession>
<gene>
    <name evidence="3" type="ORF">OSB04_028480</name>
</gene>
<proteinExistence type="predicted"/>
<evidence type="ECO:0008006" key="5">
    <source>
        <dbReference type="Google" id="ProtNLM"/>
    </source>
</evidence>